<feature type="compositionally biased region" description="Pro residues" evidence="1">
    <location>
        <begin position="47"/>
        <end position="58"/>
    </location>
</feature>
<dbReference type="Proteomes" id="UP001530400">
    <property type="component" value="Unassembled WGS sequence"/>
</dbReference>
<evidence type="ECO:0000313" key="2">
    <source>
        <dbReference type="EMBL" id="KAL3765231.1"/>
    </source>
</evidence>
<proteinExistence type="predicted"/>
<accession>A0ABD3MTD6</accession>
<dbReference type="AlphaFoldDB" id="A0ABD3MTD6"/>
<feature type="compositionally biased region" description="Polar residues" evidence="1">
    <location>
        <begin position="86"/>
        <end position="95"/>
    </location>
</feature>
<gene>
    <name evidence="2" type="ORF">ACHAWO_009308</name>
</gene>
<evidence type="ECO:0000256" key="1">
    <source>
        <dbReference type="SAM" id="MobiDB-lite"/>
    </source>
</evidence>
<organism evidence="2 3">
    <name type="scientific">Cyclotella atomus</name>
    <dbReference type="NCBI Taxonomy" id="382360"/>
    <lineage>
        <taxon>Eukaryota</taxon>
        <taxon>Sar</taxon>
        <taxon>Stramenopiles</taxon>
        <taxon>Ochrophyta</taxon>
        <taxon>Bacillariophyta</taxon>
        <taxon>Coscinodiscophyceae</taxon>
        <taxon>Thalassiosirophycidae</taxon>
        <taxon>Stephanodiscales</taxon>
        <taxon>Stephanodiscaceae</taxon>
        <taxon>Cyclotella</taxon>
    </lineage>
</organism>
<reference evidence="2 3" key="1">
    <citation type="submission" date="2024-10" db="EMBL/GenBank/DDBJ databases">
        <title>Updated reference genomes for cyclostephanoid diatoms.</title>
        <authorList>
            <person name="Roberts W.R."/>
            <person name="Alverson A.J."/>
        </authorList>
    </citation>
    <scope>NUCLEOTIDE SEQUENCE [LARGE SCALE GENOMIC DNA]</scope>
    <source>
        <strain evidence="2 3">AJA010-31</strain>
    </source>
</reference>
<name>A0ABD3MTD6_9STRA</name>
<sequence>MKSRGAITSSENSLEGETNDQMPKFKKGLGARIVHLMYANSLVPFIHIPPPVPKPDPPTKGKGGRKAGPSSQPSTGSASATTCSSKRGSQDSSKGGNKKARTVDQSSESAVSALLALGGR</sequence>
<feature type="region of interest" description="Disordered" evidence="1">
    <location>
        <begin position="1"/>
        <end position="23"/>
    </location>
</feature>
<feature type="compositionally biased region" description="Polar residues" evidence="1">
    <location>
        <begin position="1"/>
        <end position="21"/>
    </location>
</feature>
<feature type="region of interest" description="Disordered" evidence="1">
    <location>
        <begin position="45"/>
        <end position="120"/>
    </location>
</feature>
<comment type="caution">
    <text evidence="2">The sequence shown here is derived from an EMBL/GenBank/DDBJ whole genome shotgun (WGS) entry which is preliminary data.</text>
</comment>
<feature type="compositionally biased region" description="Low complexity" evidence="1">
    <location>
        <begin position="74"/>
        <end position="85"/>
    </location>
</feature>
<feature type="compositionally biased region" description="Low complexity" evidence="1">
    <location>
        <begin position="106"/>
        <end position="120"/>
    </location>
</feature>
<protein>
    <submittedName>
        <fullName evidence="2">Uncharacterized protein</fullName>
    </submittedName>
</protein>
<dbReference type="EMBL" id="JALLPJ020001406">
    <property type="protein sequence ID" value="KAL3765231.1"/>
    <property type="molecule type" value="Genomic_DNA"/>
</dbReference>
<keyword evidence="3" id="KW-1185">Reference proteome</keyword>
<evidence type="ECO:0000313" key="3">
    <source>
        <dbReference type="Proteomes" id="UP001530400"/>
    </source>
</evidence>